<organism evidence="6 7">
    <name type="scientific">Cohaesibacter marisflavi</name>
    <dbReference type="NCBI Taxonomy" id="655353"/>
    <lineage>
        <taxon>Bacteria</taxon>
        <taxon>Pseudomonadati</taxon>
        <taxon>Pseudomonadota</taxon>
        <taxon>Alphaproteobacteria</taxon>
        <taxon>Hyphomicrobiales</taxon>
        <taxon>Cohaesibacteraceae</taxon>
    </lineage>
</organism>
<keyword evidence="2 5" id="KW-0812">Transmembrane</keyword>
<dbReference type="GO" id="GO:0006457">
    <property type="term" value="P:protein folding"/>
    <property type="evidence" value="ECO:0007669"/>
    <property type="project" value="InterPro"/>
</dbReference>
<dbReference type="Proteomes" id="UP000199236">
    <property type="component" value="Unassembled WGS sequence"/>
</dbReference>
<name>A0A1I5IKU7_9HYPH</name>
<feature type="transmembrane region" description="Helical" evidence="5">
    <location>
        <begin position="173"/>
        <end position="193"/>
    </location>
</feature>
<reference evidence="6 7" key="1">
    <citation type="submission" date="2016-10" db="EMBL/GenBank/DDBJ databases">
        <authorList>
            <person name="de Groot N.N."/>
        </authorList>
    </citation>
    <scope>NUCLEOTIDE SEQUENCE [LARGE SCALE GENOMIC DNA]</scope>
    <source>
        <strain evidence="6 7">CGMCC 1.9157</strain>
    </source>
</reference>
<dbReference type="InterPro" id="IPR003752">
    <property type="entry name" value="DiS_bond_form_DsbB/BdbC"/>
</dbReference>
<evidence type="ECO:0000256" key="4">
    <source>
        <dbReference type="ARBA" id="ARBA00023136"/>
    </source>
</evidence>
<accession>A0A1I5IKU7</accession>
<comment type="subcellular location">
    <subcellularLocation>
        <location evidence="1">Membrane</location>
        <topology evidence="1">Multi-pass membrane protein</topology>
    </subcellularLocation>
</comment>
<protein>
    <submittedName>
        <fullName evidence="6">Disulfide bond formation protein DsbB</fullName>
    </submittedName>
</protein>
<dbReference type="InterPro" id="IPR023380">
    <property type="entry name" value="DsbB-like_sf"/>
</dbReference>
<evidence type="ECO:0000256" key="3">
    <source>
        <dbReference type="ARBA" id="ARBA00022989"/>
    </source>
</evidence>
<keyword evidence="7" id="KW-1185">Reference proteome</keyword>
<dbReference type="OrthoDB" id="9808637at2"/>
<dbReference type="SUPFAM" id="SSF158442">
    <property type="entry name" value="DsbB-like"/>
    <property type="match status" value="1"/>
</dbReference>
<dbReference type="Pfam" id="PF02600">
    <property type="entry name" value="DsbB"/>
    <property type="match status" value="1"/>
</dbReference>
<proteinExistence type="predicted"/>
<feature type="transmembrane region" description="Helical" evidence="5">
    <location>
        <begin position="37"/>
        <end position="57"/>
    </location>
</feature>
<evidence type="ECO:0000256" key="1">
    <source>
        <dbReference type="ARBA" id="ARBA00004141"/>
    </source>
</evidence>
<evidence type="ECO:0000256" key="5">
    <source>
        <dbReference type="SAM" id="Phobius"/>
    </source>
</evidence>
<dbReference type="GO" id="GO:0015035">
    <property type="term" value="F:protein-disulfide reductase activity"/>
    <property type="evidence" value="ECO:0007669"/>
    <property type="project" value="InterPro"/>
</dbReference>
<dbReference type="GO" id="GO:0016020">
    <property type="term" value="C:membrane"/>
    <property type="evidence" value="ECO:0007669"/>
    <property type="project" value="UniProtKB-SubCell"/>
</dbReference>
<evidence type="ECO:0000313" key="6">
    <source>
        <dbReference type="EMBL" id="SFO60969.1"/>
    </source>
</evidence>
<evidence type="ECO:0000313" key="7">
    <source>
        <dbReference type="Proteomes" id="UP000199236"/>
    </source>
</evidence>
<dbReference type="AlphaFoldDB" id="A0A1I5IKU7"/>
<dbReference type="Gene3D" id="1.20.1550.10">
    <property type="entry name" value="DsbB-like"/>
    <property type="match status" value="1"/>
</dbReference>
<keyword evidence="4 5" id="KW-0472">Membrane</keyword>
<sequence length="219" mass="23811">MAIDKIWTRLLFSDISEDIFLKDSFMNLTAPIGKSQALAGTLLVLGALFMSACSLGFEHIGGYQPCQLCYVQRHVHYALIPLTLITLLTVWRSLPPIVVRLAFIILAGVLVYGAGVGVYQAGAEWEFWLGPNDCANTIPVTKDASNLLAQLKTTKLISCDVAQLRILGLSFGGWNAVLSSIEVIIALCGAFLSKDALAPLFARLPFLGNWMQAIVKNRA</sequence>
<feature type="transmembrane region" description="Helical" evidence="5">
    <location>
        <begin position="77"/>
        <end position="94"/>
    </location>
</feature>
<keyword evidence="3 5" id="KW-1133">Transmembrane helix</keyword>
<dbReference type="EMBL" id="FOVR01000009">
    <property type="protein sequence ID" value="SFO60969.1"/>
    <property type="molecule type" value="Genomic_DNA"/>
</dbReference>
<dbReference type="STRING" id="655353.SAMN04488056_10948"/>
<gene>
    <name evidence="6" type="ORF">SAMN04488056_10948</name>
</gene>
<evidence type="ECO:0000256" key="2">
    <source>
        <dbReference type="ARBA" id="ARBA00022692"/>
    </source>
</evidence>
<feature type="transmembrane region" description="Helical" evidence="5">
    <location>
        <begin position="101"/>
        <end position="122"/>
    </location>
</feature>